<dbReference type="EMBL" id="AJTC01000024">
    <property type="protein sequence ID" value="EIJ30268.1"/>
    <property type="molecule type" value="Genomic_DNA"/>
</dbReference>
<protein>
    <submittedName>
        <fullName evidence="1">Uncharacterized protein</fullName>
    </submittedName>
</protein>
<reference evidence="1 2" key="1">
    <citation type="submission" date="2012-04" db="EMBL/GenBank/DDBJ databases">
        <authorList>
            <person name="Durkin A.S."/>
            <person name="McCorrison J."/>
            <person name="Torralba M."/>
            <person name="Gillis M."/>
            <person name="Methe B."/>
            <person name="Sutton G."/>
            <person name="Nelson K.E."/>
        </authorList>
    </citation>
    <scope>NUCLEOTIDE SEQUENCE [LARGE SCALE GENOMIC DNA]</scope>
    <source>
        <strain evidence="1 2">HK2019</strain>
    </source>
</reference>
<gene>
    <name evidence="1" type="ORF">HMPREF1119_2022</name>
</gene>
<proteinExistence type="predicted"/>
<accession>A0ABN0EUY5</accession>
<evidence type="ECO:0000313" key="2">
    <source>
        <dbReference type="Proteomes" id="UP000003778"/>
    </source>
</evidence>
<keyword evidence="2" id="KW-1185">Reference proteome</keyword>
<dbReference type="Proteomes" id="UP000003778">
    <property type="component" value="Unassembled WGS sequence"/>
</dbReference>
<name>A0ABN0EUY5_HAEPA</name>
<comment type="caution">
    <text evidence="1">The sequence shown here is derived from an EMBL/GenBank/DDBJ whole genome shotgun (WGS) entry which is preliminary data.</text>
</comment>
<organism evidence="1 2">
    <name type="scientific">Haemophilus parainfluenzae HK2019</name>
    <dbReference type="NCBI Taxonomy" id="1095746"/>
    <lineage>
        <taxon>Bacteria</taxon>
        <taxon>Pseudomonadati</taxon>
        <taxon>Pseudomonadota</taxon>
        <taxon>Gammaproteobacteria</taxon>
        <taxon>Pasteurellales</taxon>
        <taxon>Pasteurellaceae</taxon>
        <taxon>Haemophilus</taxon>
    </lineage>
</organism>
<sequence length="39" mass="4564">MIGITKVLIWKCRMQNCSLNPMIIPEKAMNKNIEKTDRT</sequence>
<evidence type="ECO:0000313" key="1">
    <source>
        <dbReference type="EMBL" id="EIJ30268.1"/>
    </source>
</evidence>